<dbReference type="PANTHER" id="PTHR42796">
    <property type="entry name" value="FUMARYLACETOACETATE HYDROLASE DOMAIN-CONTAINING PROTEIN 2A-RELATED"/>
    <property type="match status" value="1"/>
</dbReference>
<dbReference type="PANTHER" id="PTHR42796:SF4">
    <property type="entry name" value="FUMARYLACETOACETATE HYDROLASE DOMAIN-CONTAINING PROTEIN 2A"/>
    <property type="match status" value="1"/>
</dbReference>
<dbReference type="GO" id="GO:0046872">
    <property type="term" value="F:metal ion binding"/>
    <property type="evidence" value="ECO:0007669"/>
    <property type="project" value="UniProtKB-KW"/>
</dbReference>
<dbReference type="Pfam" id="PF01557">
    <property type="entry name" value="FAA_hydrolase"/>
    <property type="match status" value="1"/>
</dbReference>
<dbReference type="GO" id="GO:0016853">
    <property type="term" value="F:isomerase activity"/>
    <property type="evidence" value="ECO:0007669"/>
    <property type="project" value="UniProtKB-ARBA"/>
</dbReference>
<evidence type="ECO:0000313" key="4">
    <source>
        <dbReference type="EMBL" id="TGY33273.1"/>
    </source>
</evidence>
<dbReference type="RefSeq" id="WP_135950099.1">
    <property type="nucleotide sequence ID" value="NZ_SRYO01000014.1"/>
</dbReference>
<gene>
    <name evidence="4" type="ORF">E5344_14590</name>
</gene>
<name>A0A4S2CYR6_9MICO</name>
<dbReference type="GO" id="GO:0019752">
    <property type="term" value="P:carboxylic acid metabolic process"/>
    <property type="evidence" value="ECO:0007669"/>
    <property type="project" value="UniProtKB-ARBA"/>
</dbReference>
<dbReference type="SUPFAM" id="SSF56529">
    <property type="entry name" value="FAH"/>
    <property type="match status" value="1"/>
</dbReference>
<evidence type="ECO:0000256" key="1">
    <source>
        <dbReference type="ARBA" id="ARBA00010211"/>
    </source>
</evidence>
<evidence type="ECO:0000259" key="3">
    <source>
        <dbReference type="Pfam" id="PF01557"/>
    </source>
</evidence>
<keyword evidence="4" id="KW-0378">Hydrolase</keyword>
<dbReference type="AlphaFoldDB" id="A0A4S2CYR6"/>
<dbReference type="Proteomes" id="UP000309893">
    <property type="component" value="Unassembled WGS sequence"/>
</dbReference>
<comment type="similarity">
    <text evidence="1">Belongs to the FAH family.</text>
</comment>
<feature type="domain" description="Fumarylacetoacetase-like C-terminal" evidence="3">
    <location>
        <begin position="75"/>
        <end position="280"/>
    </location>
</feature>
<proteinExistence type="inferred from homology"/>
<organism evidence="4 5">
    <name type="scientific">Microbacterium laevaniformans</name>
    <dbReference type="NCBI Taxonomy" id="36807"/>
    <lineage>
        <taxon>Bacteria</taxon>
        <taxon>Bacillati</taxon>
        <taxon>Actinomycetota</taxon>
        <taxon>Actinomycetes</taxon>
        <taxon>Micrococcales</taxon>
        <taxon>Microbacteriaceae</taxon>
        <taxon>Microbacterium</taxon>
    </lineage>
</organism>
<dbReference type="EMBL" id="SRYO01000014">
    <property type="protein sequence ID" value="TGY33273.1"/>
    <property type="molecule type" value="Genomic_DNA"/>
</dbReference>
<evidence type="ECO:0000256" key="2">
    <source>
        <dbReference type="ARBA" id="ARBA00022723"/>
    </source>
</evidence>
<dbReference type="Gene3D" id="3.90.850.10">
    <property type="entry name" value="Fumarylacetoacetase-like, C-terminal domain"/>
    <property type="match status" value="1"/>
</dbReference>
<dbReference type="InterPro" id="IPR036663">
    <property type="entry name" value="Fumarylacetoacetase_C_sf"/>
</dbReference>
<accession>A0A4S2CYR6</accession>
<keyword evidence="2" id="KW-0479">Metal-binding</keyword>
<evidence type="ECO:0000313" key="5">
    <source>
        <dbReference type="Proteomes" id="UP000309893"/>
    </source>
</evidence>
<dbReference type="InterPro" id="IPR051121">
    <property type="entry name" value="FAH"/>
</dbReference>
<comment type="caution">
    <text evidence="4">The sequence shown here is derived from an EMBL/GenBank/DDBJ whole genome shotgun (WGS) entry which is preliminary data.</text>
</comment>
<protein>
    <submittedName>
        <fullName evidence="4">FAA hydrolase family protein</fullName>
    </submittedName>
</protein>
<dbReference type="FunFam" id="3.90.850.10:FF:000002">
    <property type="entry name" value="2-hydroxyhepta-2,4-diene-1,7-dioate isomerase"/>
    <property type="match status" value="1"/>
</dbReference>
<sequence>MKLRRLGPQGAEIPVVEDGGRHLRIDALTADIDGVFFAGGGLERVRAALAAGTLPELDGAAQLRVGAPIARPTAVLCIGQNYAAHAAESGDAPPTVPILFYKHPNTVVGPFDDVAIPPGAVKVDWEVELGVVIGRRARYLSSPAEALDHVAGYVVSNDVSERAYQVEHSGGQWSKGKSAETFNPLGPALVTADEVGDPQNLRLWSLVNGQPRQDSHTGDMIFSVAEIVHHLSQYVVLEPGDLINTGTPQGVALSGRFPYLSEGDVMEVGIERLGAAQQRLVAASVPA</sequence>
<dbReference type="GO" id="GO:0016787">
    <property type="term" value="F:hydrolase activity"/>
    <property type="evidence" value="ECO:0007669"/>
    <property type="project" value="UniProtKB-KW"/>
</dbReference>
<dbReference type="OrthoDB" id="9805307at2"/>
<reference evidence="4 5" key="1">
    <citation type="submission" date="2019-04" db="EMBL/GenBank/DDBJ databases">
        <title>Microbes associate with the intestines of laboratory mice.</title>
        <authorList>
            <person name="Navarre W."/>
            <person name="Wong E."/>
            <person name="Huang K."/>
            <person name="Tropini C."/>
            <person name="Ng K."/>
            <person name="Yu B."/>
        </authorList>
    </citation>
    <scope>NUCLEOTIDE SEQUENCE [LARGE SCALE GENOMIC DNA]</scope>
    <source>
        <strain evidence="4 5">NM46_B2-13</strain>
    </source>
</reference>
<dbReference type="InterPro" id="IPR011234">
    <property type="entry name" value="Fumarylacetoacetase-like_C"/>
</dbReference>